<comment type="subcellular location">
    <subcellularLocation>
        <location evidence="1">Endoplasmic reticulum lumen</location>
    </subcellularLocation>
</comment>
<dbReference type="PANTHER" id="PTHR10827">
    <property type="entry name" value="RETICULOCALBIN"/>
    <property type="match status" value="1"/>
</dbReference>
<dbReference type="SMART" id="SM00054">
    <property type="entry name" value="EFh"/>
    <property type="match status" value="4"/>
</dbReference>
<dbReference type="InterPro" id="IPR018247">
    <property type="entry name" value="EF_Hand_1_Ca_BS"/>
</dbReference>
<evidence type="ECO:0000259" key="13">
    <source>
        <dbReference type="PROSITE" id="PS50222"/>
    </source>
</evidence>
<evidence type="ECO:0000256" key="8">
    <source>
        <dbReference type="ARBA" id="ARBA00023180"/>
    </source>
</evidence>
<reference evidence="14" key="1">
    <citation type="submission" date="2025-08" db="UniProtKB">
        <authorList>
            <consortium name="Ensembl"/>
        </authorList>
    </citation>
    <scope>IDENTIFICATION</scope>
</reference>
<dbReference type="Gene3D" id="1.10.238.10">
    <property type="entry name" value="EF-hand"/>
    <property type="match status" value="2"/>
</dbReference>
<feature type="domain" description="EF-hand" evidence="13">
    <location>
        <begin position="29"/>
        <end position="57"/>
    </location>
</feature>
<keyword evidence="15" id="KW-1185">Reference proteome</keyword>
<dbReference type="AlphaFoldDB" id="A0A8C4Q085"/>
<evidence type="ECO:0000256" key="2">
    <source>
        <dbReference type="ARBA" id="ARBA00006431"/>
    </source>
</evidence>
<accession>A0A8C4Q085</accession>
<keyword evidence="5" id="KW-0677">Repeat</keyword>
<dbReference type="Pfam" id="PF13202">
    <property type="entry name" value="EF-hand_5"/>
    <property type="match status" value="2"/>
</dbReference>
<evidence type="ECO:0000256" key="10">
    <source>
        <dbReference type="ARBA" id="ARBA00056975"/>
    </source>
</evidence>
<evidence type="ECO:0000256" key="6">
    <source>
        <dbReference type="ARBA" id="ARBA00022824"/>
    </source>
</evidence>
<evidence type="ECO:0000256" key="1">
    <source>
        <dbReference type="ARBA" id="ARBA00004319"/>
    </source>
</evidence>
<evidence type="ECO:0000256" key="7">
    <source>
        <dbReference type="ARBA" id="ARBA00022837"/>
    </source>
</evidence>
<name>A0A8C4Q085_EPTBU</name>
<feature type="domain" description="EF-hand" evidence="13">
    <location>
        <begin position="58"/>
        <end position="93"/>
    </location>
</feature>
<proteinExistence type="inferred from homology"/>
<dbReference type="GO" id="GO:0005509">
    <property type="term" value="F:calcium ion binding"/>
    <property type="evidence" value="ECO:0007669"/>
    <property type="project" value="InterPro"/>
</dbReference>
<evidence type="ECO:0000313" key="14">
    <source>
        <dbReference type="Ensembl" id="ENSEBUP00000008028.1"/>
    </source>
</evidence>
<dbReference type="GO" id="GO:0005788">
    <property type="term" value="C:endoplasmic reticulum lumen"/>
    <property type="evidence" value="ECO:0007669"/>
    <property type="project" value="UniProtKB-SubCell"/>
</dbReference>
<dbReference type="OMA" id="MAHADIN"/>
<feature type="domain" description="EF-hand" evidence="13">
    <location>
        <begin position="144"/>
        <end position="179"/>
    </location>
</feature>
<keyword evidence="8" id="KW-0325">Glycoprotein</keyword>
<comment type="function">
    <text evidence="10">Probable molecular chaperone assisting protein biosynthesis and transport in the endoplasmic reticulum. Required for the proper biosynthesis and transport of pulmonary surfactant-associated protein A/SP-A, pulmonary surfactant-associated protein D/SP-D and the lipid transporter ABCA3. By regulating both the proper expression and the degradation through the endoplasmic reticulum-associated protein degradation pathway of these proteins plays a crucial role in pulmonary surfactant homeostasis. Has an anti-fibrotic activity by negatively regulating the secretion of type I and type III collagens. This calcium-binding protein also transiently associates with immature PCSK6 and regulates its secretion.</text>
</comment>
<keyword evidence="9" id="KW-0143">Chaperone</keyword>
<evidence type="ECO:0000256" key="4">
    <source>
        <dbReference type="ARBA" id="ARBA00022729"/>
    </source>
</evidence>
<comment type="subunit">
    <text evidence="11">Interacts with PCSK6 (immature form including the propeptide); probably involved in the maturation and the secretion of PCSK6.</text>
</comment>
<keyword evidence="7" id="KW-0106">Calcium</keyword>
<dbReference type="Pfam" id="PF13499">
    <property type="entry name" value="EF-hand_7"/>
    <property type="match status" value="1"/>
</dbReference>
<evidence type="ECO:0000256" key="5">
    <source>
        <dbReference type="ARBA" id="ARBA00022737"/>
    </source>
</evidence>
<dbReference type="PROSITE" id="PS00018">
    <property type="entry name" value="EF_HAND_1"/>
    <property type="match status" value="5"/>
</dbReference>
<reference evidence="14" key="2">
    <citation type="submission" date="2025-09" db="UniProtKB">
        <authorList>
            <consortium name="Ensembl"/>
        </authorList>
    </citation>
    <scope>IDENTIFICATION</scope>
</reference>
<dbReference type="SUPFAM" id="SSF47473">
    <property type="entry name" value="EF-hand"/>
    <property type="match status" value="2"/>
</dbReference>
<dbReference type="InterPro" id="IPR011992">
    <property type="entry name" value="EF-hand-dom_pair"/>
</dbReference>
<dbReference type="GeneTree" id="ENSGT01010000222360"/>
<organism evidence="14 15">
    <name type="scientific">Eptatretus burgeri</name>
    <name type="common">Inshore hagfish</name>
    <dbReference type="NCBI Taxonomy" id="7764"/>
    <lineage>
        <taxon>Eukaryota</taxon>
        <taxon>Metazoa</taxon>
        <taxon>Chordata</taxon>
        <taxon>Craniata</taxon>
        <taxon>Vertebrata</taxon>
        <taxon>Cyclostomata</taxon>
        <taxon>Myxini</taxon>
        <taxon>Myxiniformes</taxon>
        <taxon>Myxinidae</taxon>
        <taxon>Eptatretinae</taxon>
        <taxon>Eptatretus</taxon>
    </lineage>
</organism>
<evidence type="ECO:0000256" key="11">
    <source>
        <dbReference type="ARBA" id="ARBA00063143"/>
    </source>
</evidence>
<keyword evidence="6" id="KW-0256">Endoplasmic reticulum</keyword>
<dbReference type="Ensembl" id="ENSEBUT00000008520.1">
    <property type="protein sequence ID" value="ENSEBUP00000008028.1"/>
    <property type="gene ID" value="ENSEBUG00000005223.1"/>
</dbReference>
<dbReference type="Proteomes" id="UP000694388">
    <property type="component" value="Unplaced"/>
</dbReference>
<dbReference type="InterPro" id="IPR002048">
    <property type="entry name" value="EF_hand_dom"/>
</dbReference>
<dbReference type="PANTHER" id="PTHR10827:SF47">
    <property type="entry name" value="RETICULOCALBIN-3"/>
    <property type="match status" value="1"/>
</dbReference>
<protein>
    <recommendedName>
        <fullName evidence="12">Reticulocalbin-3</fullName>
    </recommendedName>
</protein>
<sequence>SCDYKNTFSAVYKPFVFCFCFFLYSYRSRIVDKIDGDGDGQVTKAELSTWISHTRRRHTTNEARKRFKDYDQKGKGGITWSDYVQSTQALDVNSPDSTPSPTSVIGRRLAREGRRFKAADSDGDGIITAAEFTAFIYPDDFFHMAEITLEETIEDLDKNKDGFVEEEEYISDLRGSSGLDLAAEKREREIFREDRDVDRDGKLSLEELRQWVLPPPNYDFALAETNHLIRETDQDKDGKLTKPEILQSWNVFVGSQATNYGHDLTAKHDEL</sequence>
<evidence type="ECO:0000256" key="9">
    <source>
        <dbReference type="ARBA" id="ARBA00023186"/>
    </source>
</evidence>
<evidence type="ECO:0000256" key="12">
    <source>
        <dbReference type="ARBA" id="ARBA00072696"/>
    </source>
</evidence>
<feature type="domain" description="EF-hand" evidence="13">
    <location>
        <begin position="220"/>
        <end position="255"/>
    </location>
</feature>
<dbReference type="GO" id="GO:0015031">
    <property type="term" value="P:protein transport"/>
    <property type="evidence" value="ECO:0007669"/>
    <property type="project" value="UniProtKB-ARBA"/>
</dbReference>
<comment type="similarity">
    <text evidence="2">Belongs to the CREC family.</text>
</comment>
<dbReference type="Pfam" id="PF13833">
    <property type="entry name" value="EF-hand_8"/>
    <property type="match status" value="1"/>
</dbReference>
<evidence type="ECO:0000313" key="15">
    <source>
        <dbReference type="Proteomes" id="UP000694388"/>
    </source>
</evidence>
<keyword evidence="3" id="KW-0479">Metal-binding</keyword>
<dbReference type="FunFam" id="1.10.238.10:FF:000104">
    <property type="entry name" value="calumenin isoform X1"/>
    <property type="match status" value="1"/>
</dbReference>
<dbReference type="PROSITE" id="PS50222">
    <property type="entry name" value="EF_HAND_2"/>
    <property type="match status" value="5"/>
</dbReference>
<feature type="domain" description="EF-hand" evidence="13">
    <location>
        <begin position="107"/>
        <end position="142"/>
    </location>
</feature>
<evidence type="ECO:0000256" key="3">
    <source>
        <dbReference type="ARBA" id="ARBA00022723"/>
    </source>
</evidence>
<keyword evidence="4" id="KW-0732">Signal</keyword>